<dbReference type="Proteomes" id="UP000198304">
    <property type="component" value="Unassembled WGS sequence"/>
</dbReference>
<dbReference type="OrthoDB" id="1679631at2"/>
<dbReference type="RefSeq" id="WP_089282836.1">
    <property type="nucleotide sequence ID" value="NZ_FZOJ01000008.1"/>
</dbReference>
<sequence>MGDKKKVILVTDGDMCAKKTIETAVKNIGGRCISRSAGNPTPITAKEIIELVEQAKYDPIVVMVDDEGNENMGIGEKILCQLIKHPSIEVIGVVVVASNTRDVEGVHPDFSIDAYGNIIEEAVDKEGNATNKKILYGDTVDIVEKCNVPIVIGIGDIGKMKGKDDRRKGAPIITKALQEILNRSEGDLVN</sequence>
<name>A0A239DX75_9FIRM</name>
<gene>
    <name evidence="1" type="ORF">SAMN05446037_1008166</name>
</gene>
<dbReference type="InterPro" id="IPR025914">
    <property type="entry name" value="SpoVAE"/>
</dbReference>
<accession>A0A239DX75</accession>
<protein>
    <submittedName>
        <fullName evidence="1">Stage V sporulation protein AE</fullName>
    </submittedName>
</protein>
<dbReference type="AlphaFoldDB" id="A0A239DX75"/>
<organism evidence="1 2">
    <name type="scientific">Anaerovirgula multivorans</name>
    <dbReference type="NCBI Taxonomy" id="312168"/>
    <lineage>
        <taxon>Bacteria</taxon>
        <taxon>Bacillati</taxon>
        <taxon>Bacillota</taxon>
        <taxon>Clostridia</taxon>
        <taxon>Peptostreptococcales</taxon>
        <taxon>Natronincolaceae</taxon>
        <taxon>Anaerovirgula</taxon>
    </lineage>
</organism>
<dbReference type="Pfam" id="PF14097">
    <property type="entry name" value="SpoVAE"/>
    <property type="match status" value="1"/>
</dbReference>
<keyword evidence="2" id="KW-1185">Reference proteome</keyword>
<proteinExistence type="predicted"/>
<evidence type="ECO:0000313" key="2">
    <source>
        <dbReference type="Proteomes" id="UP000198304"/>
    </source>
</evidence>
<reference evidence="1 2" key="1">
    <citation type="submission" date="2017-06" db="EMBL/GenBank/DDBJ databases">
        <authorList>
            <person name="Kim H.J."/>
            <person name="Triplett B.A."/>
        </authorList>
    </citation>
    <scope>NUCLEOTIDE SEQUENCE [LARGE SCALE GENOMIC DNA]</scope>
    <source>
        <strain evidence="1 2">SCA</strain>
    </source>
</reference>
<dbReference type="EMBL" id="FZOJ01000008">
    <property type="protein sequence ID" value="SNS36578.1"/>
    <property type="molecule type" value="Genomic_DNA"/>
</dbReference>
<evidence type="ECO:0000313" key="1">
    <source>
        <dbReference type="EMBL" id="SNS36578.1"/>
    </source>
</evidence>